<proteinExistence type="predicted"/>
<evidence type="ECO:0000313" key="3">
    <source>
        <dbReference type="Proteomes" id="UP000037755"/>
    </source>
</evidence>
<dbReference type="Proteomes" id="UP000037755">
    <property type="component" value="Unassembled WGS sequence"/>
</dbReference>
<dbReference type="EMBL" id="LIYD01000005">
    <property type="protein sequence ID" value="KOS05517.1"/>
    <property type="molecule type" value="Genomic_DNA"/>
</dbReference>
<dbReference type="AlphaFoldDB" id="A0A0M8MGV9"/>
<feature type="transmembrane region" description="Helical" evidence="1">
    <location>
        <begin position="84"/>
        <end position="103"/>
    </location>
</feature>
<evidence type="ECO:0000256" key="1">
    <source>
        <dbReference type="SAM" id="Phobius"/>
    </source>
</evidence>
<accession>A0A0M8MGV9</accession>
<gene>
    <name evidence="2" type="ORF">AM493_05330</name>
</gene>
<keyword evidence="1" id="KW-0812">Transmembrane</keyword>
<sequence>MKICPAIKAGQFIILLALAIEHDLPLALAIEHNLPLALARGNNQTNMKKGLVIAGAITGGIGIVTNLVGYMFKIMHWPGAFEMRLVGGVLLGVGALLIVISLFKGRA</sequence>
<organism evidence="2 3">
    <name type="scientific">Flavobacterium akiainvivens</name>
    <dbReference type="NCBI Taxonomy" id="1202724"/>
    <lineage>
        <taxon>Bacteria</taxon>
        <taxon>Pseudomonadati</taxon>
        <taxon>Bacteroidota</taxon>
        <taxon>Flavobacteriia</taxon>
        <taxon>Flavobacteriales</taxon>
        <taxon>Flavobacteriaceae</taxon>
        <taxon>Flavobacterium</taxon>
    </lineage>
</organism>
<reference evidence="2 3" key="1">
    <citation type="submission" date="2015-08" db="EMBL/GenBank/DDBJ databases">
        <title>Whole genome sequence of Flavobacterium akiainvivens IK-1T, from decaying Wikstroemia oahuensis, an endemic Hawaiian shrub.</title>
        <authorList>
            <person name="Wan X."/>
            <person name="Hou S."/>
            <person name="Saito J."/>
            <person name="Donachie S."/>
        </authorList>
    </citation>
    <scope>NUCLEOTIDE SEQUENCE [LARGE SCALE GENOMIC DNA]</scope>
    <source>
        <strain evidence="2 3">IK-1</strain>
    </source>
</reference>
<evidence type="ECO:0000313" key="2">
    <source>
        <dbReference type="EMBL" id="KOS05517.1"/>
    </source>
</evidence>
<keyword evidence="1" id="KW-1133">Transmembrane helix</keyword>
<keyword evidence="1" id="KW-0472">Membrane</keyword>
<feature type="transmembrane region" description="Helical" evidence="1">
    <location>
        <begin position="53"/>
        <end position="72"/>
    </location>
</feature>
<dbReference type="PATRIC" id="fig|1202724.3.peg.1102"/>
<name>A0A0M8MGV9_9FLAO</name>
<comment type="caution">
    <text evidence="2">The sequence shown here is derived from an EMBL/GenBank/DDBJ whole genome shotgun (WGS) entry which is preliminary data.</text>
</comment>
<dbReference type="STRING" id="1202724.AM493_05330"/>
<protein>
    <submittedName>
        <fullName evidence="2">Uncharacterized protein</fullName>
    </submittedName>
</protein>
<keyword evidence="3" id="KW-1185">Reference proteome</keyword>